<feature type="coiled-coil region" evidence="8">
    <location>
        <begin position="426"/>
        <end position="453"/>
    </location>
</feature>
<dbReference type="PANTHER" id="PTHR22770">
    <property type="entry name" value="UBIQUITIN CONJUGATING ENZYME 7 INTERACTING PROTEIN-RELATED"/>
    <property type="match status" value="1"/>
</dbReference>
<dbReference type="InterPro" id="IPR047545">
    <property type="entry name" value="BRcat_RBR_RNF216"/>
</dbReference>
<keyword evidence="7" id="KW-0862">Zinc</keyword>
<feature type="compositionally biased region" description="Polar residues" evidence="9">
    <location>
        <begin position="197"/>
        <end position="206"/>
    </location>
</feature>
<dbReference type="VEuPathDB" id="FungiDB:CNH01350"/>
<keyword evidence="12" id="KW-1185">Reference proteome</keyword>
<dbReference type="InterPro" id="IPR002867">
    <property type="entry name" value="IBR_dom"/>
</dbReference>
<protein>
    <recommendedName>
        <fullName evidence="10">RING-type domain-containing protein</fullName>
    </recommendedName>
</protein>
<dbReference type="PANTHER" id="PTHR22770:SF47">
    <property type="entry name" value="E3 UBIQUITIN-PROTEIN LIGASE RNF216"/>
    <property type="match status" value="1"/>
</dbReference>
<feature type="region of interest" description="Disordered" evidence="9">
    <location>
        <begin position="1"/>
        <end position="228"/>
    </location>
</feature>
<dbReference type="PROSITE" id="PS51873">
    <property type="entry name" value="TRIAD"/>
    <property type="match status" value="1"/>
</dbReference>
<dbReference type="InParanoid" id="Q5KCK6"/>
<evidence type="ECO:0000256" key="4">
    <source>
        <dbReference type="ARBA" id="ARBA00022737"/>
    </source>
</evidence>
<dbReference type="eggNOG" id="KOG1812">
    <property type="taxonomic scope" value="Eukaryota"/>
</dbReference>
<organism evidence="11 12">
    <name type="scientific">Cryptococcus deneoformans (strain JEC21 / ATCC MYA-565)</name>
    <name type="common">Cryptococcus neoformans var. neoformans serotype D</name>
    <dbReference type="NCBI Taxonomy" id="214684"/>
    <lineage>
        <taxon>Eukaryota</taxon>
        <taxon>Fungi</taxon>
        <taxon>Dikarya</taxon>
        <taxon>Basidiomycota</taxon>
        <taxon>Agaricomycotina</taxon>
        <taxon>Tremellomycetes</taxon>
        <taxon>Tremellales</taxon>
        <taxon>Cryptococcaceae</taxon>
        <taxon>Cryptococcus</taxon>
        <taxon>Cryptococcus neoformans species complex</taxon>
    </lineage>
</organism>
<dbReference type="STRING" id="214684.Q5KCK6"/>
<dbReference type="CDD" id="cd16630">
    <property type="entry name" value="RING-HC_RBR_RNF216"/>
    <property type="match status" value="1"/>
</dbReference>
<dbReference type="EMBL" id="AE017348">
    <property type="protein sequence ID" value="AAW45016.2"/>
    <property type="molecule type" value="Genomic_DNA"/>
</dbReference>
<dbReference type="GeneID" id="3259205"/>
<evidence type="ECO:0000256" key="3">
    <source>
        <dbReference type="ARBA" id="ARBA00022723"/>
    </source>
</evidence>
<keyword evidence="2" id="KW-0808">Transferase</keyword>
<evidence type="ECO:0000256" key="7">
    <source>
        <dbReference type="ARBA" id="ARBA00022833"/>
    </source>
</evidence>
<dbReference type="Proteomes" id="UP000002149">
    <property type="component" value="Chromosome 8"/>
</dbReference>
<keyword evidence="3" id="KW-0479">Metal-binding</keyword>
<dbReference type="SMART" id="SM00647">
    <property type="entry name" value="IBR"/>
    <property type="match status" value="2"/>
</dbReference>
<keyword evidence="8" id="KW-0175">Coiled coil</keyword>
<dbReference type="InterPro" id="IPR044066">
    <property type="entry name" value="TRIAD_supradom"/>
</dbReference>
<gene>
    <name evidence="11" type="ordered locus">CNH01350</name>
</gene>
<dbReference type="HOGENOM" id="CLU_009961_0_2_1"/>
<keyword evidence="4" id="KW-0677">Repeat</keyword>
<feature type="compositionally biased region" description="Polar residues" evidence="9">
    <location>
        <begin position="25"/>
        <end position="36"/>
    </location>
</feature>
<name>Q5KCK6_CRYD1</name>
<dbReference type="Gene3D" id="1.20.120.1750">
    <property type="match status" value="1"/>
</dbReference>
<dbReference type="GO" id="GO:0008270">
    <property type="term" value="F:zinc ion binding"/>
    <property type="evidence" value="ECO:0007669"/>
    <property type="project" value="UniProtKB-KW"/>
</dbReference>
<reference evidence="11 12" key="1">
    <citation type="journal article" date="2005" name="Science">
        <title>The genome of the basidiomycetous yeast and human pathogen Cryptococcus neoformans.</title>
        <authorList>
            <person name="Loftus B.J."/>
            <person name="Fung E."/>
            <person name="Roncaglia P."/>
            <person name="Rowley D."/>
            <person name="Amedeo P."/>
            <person name="Bruno D."/>
            <person name="Vamathevan J."/>
            <person name="Miranda M."/>
            <person name="Anderson I.J."/>
            <person name="Fraser J.A."/>
            <person name="Allen J.E."/>
            <person name="Bosdet I.E."/>
            <person name="Brent M.R."/>
            <person name="Chiu R."/>
            <person name="Doering T.L."/>
            <person name="Donlin M.J."/>
            <person name="D'Souza C.A."/>
            <person name="Fox D.S."/>
            <person name="Grinberg V."/>
            <person name="Fu J."/>
            <person name="Fukushima M."/>
            <person name="Haas B.J."/>
            <person name="Huang J.C."/>
            <person name="Janbon G."/>
            <person name="Jones S.J."/>
            <person name="Koo H.L."/>
            <person name="Krzywinski M.I."/>
            <person name="Kwon-Chung J.K."/>
            <person name="Lengeler K.B."/>
            <person name="Maiti R."/>
            <person name="Marra M.A."/>
            <person name="Marra R.E."/>
            <person name="Mathewson C.A."/>
            <person name="Mitchell T.G."/>
            <person name="Pertea M."/>
            <person name="Riggs F.R."/>
            <person name="Salzberg S.L."/>
            <person name="Schein J.E."/>
            <person name="Shvartsbeyn A."/>
            <person name="Shin H."/>
            <person name="Shumway M."/>
            <person name="Specht C.A."/>
            <person name="Suh B.B."/>
            <person name="Tenney A."/>
            <person name="Utterback T.R."/>
            <person name="Wickes B.L."/>
            <person name="Wortman J.R."/>
            <person name="Wye N.H."/>
            <person name="Kronstad J.W."/>
            <person name="Lodge J.K."/>
            <person name="Heitman J."/>
            <person name="Davis R.W."/>
            <person name="Fraser C.M."/>
            <person name="Hyman R.W."/>
        </authorList>
    </citation>
    <scope>NUCLEOTIDE SEQUENCE [LARGE SCALE GENOMIC DNA]</scope>
    <source>
        <strain evidence="12">JEC21 / ATCC MYA-565</strain>
    </source>
</reference>
<feature type="compositionally biased region" description="Basic and acidic residues" evidence="9">
    <location>
        <begin position="166"/>
        <end position="181"/>
    </location>
</feature>
<dbReference type="RefSeq" id="XP_024513331.1">
    <property type="nucleotide sequence ID" value="XM_024657654.1"/>
</dbReference>
<dbReference type="KEGG" id="cne:CNH01350"/>
<feature type="compositionally biased region" description="Basic and acidic residues" evidence="9">
    <location>
        <begin position="63"/>
        <end position="78"/>
    </location>
</feature>
<keyword evidence="5" id="KW-0863">Zinc-finger</keyword>
<dbReference type="Pfam" id="PF26200">
    <property type="entry name" value="Rcat_RNF216"/>
    <property type="match status" value="1"/>
</dbReference>
<evidence type="ECO:0000256" key="8">
    <source>
        <dbReference type="SAM" id="Coils"/>
    </source>
</evidence>
<evidence type="ECO:0000313" key="11">
    <source>
        <dbReference type="EMBL" id="AAW45016.2"/>
    </source>
</evidence>
<evidence type="ECO:0000313" key="12">
    <source>
        <dbReference type="Proteomes" id="UP000002149"/>
    </source>
</evidence>
<evidence type="ECO:0000256" key="1">
    <source>
        <dbReference type="ARBA" id="ARBA00004906"/>
    </source>
</evidence>
<dbReference type="GO" id="GO:0016740">
    <property type="term" value="F:transferase activity"/>
    <property type="evidence" value="ECO:0007669"/>
    <property type="project" value="UniProtKB-KW"/>
</dbReference>
<dbReference type="InterPro" id="IPR051628">
    <property type="entry name" value="LUBAC_E3_Ligases"/>
</dbReference>
<dbReference type="CDD" id="cd20339">
    <property type="entry name" value="BRcat_RBR_RNF216"/>
    <property type="match status" value="1"/>
</dbReference>
<comment type="pathway">
    <text evidence="1">Protein modification; protein ubiquitination.</text>
</comment>
<evidence type="ECO:0000256" key="9">
    <source>
        <dbReference type="SAM" id="MobiDB-lite"/>
    </source>
</evidence>
<evidence type="ECO:0000256" key="2">
    <source>
        <dbReference type="ARBA" id="ARBA00022679"/>
    </source>
</evidence>
<dbReference type="OrthoDB" id="10009520at2759"/>
<feature type="domain" description="RING-type" evidence="10">
    <location>
        <begin position="465"/>
        <end position="680"/>
    </location>
</feature>
<feature type="compositionally biased region" description="Low complexity" evidence="9">
    <location>
        <begin position="208"/>
        <end position="222"/>
    </location>
</feature>
<dbReference type="PaxDb" id="214684-Q5KCK6"/>
<evidence type="ECO:0000256" key="6">
    <source>
        <dbReference type="ARBA" id="ARBA00022786"/>
    </source>
</evidence>
<evidence type="ECO:0000256" key="5">
    <source>
        <dbReference type="ARBA" id="ARBA00022771"/>
    </source>
</evidence>
<proteinExistence type="predicted"/>
<dbReference type="InterPro" id="IPR047544">
    <property type="entry name" value="RING-HC_RBR_RNF216"/>
</dbReference>
<dbReference type="AlphaFoldDB" id="Q5KCK6"/>
<sequence length="874" mass="96190">MRPPTVSHSDILHTAGTTKHKQRNPDNSNDSGSDASIQALEHPPVVRGRKDAPIIIDDSDSEQDARRPAKRVRREDAHPTIPRPSARQAPPPHRNVSSHAQAHRVHGSPSTAGPSEVFSAERPAQPVAGPPKRRLADQPEQPVAGPSRLYASTTVLSPPSIRRTKSHDGKVHESPAKTPRDKRAKRAGSRAPVLSETVPSAHTPRSFSGPSQYAAPASSPAPHGLPPVEYLDDEEELLAPPNHTPAPTSFPAAPVVLPPLDPAHSDVILRNVLEILPDLEPEWASAEIAKYHASGHTDRLAEAIVDRALELKGGYPKMIEKAKEKKKEEKPDDGYKLNTYRHAQRSGPQYYALATQYLEAEFSLIPTTYIRSTFVKTCGSLFTPAYYRLLADSQSNPKPYIELQKPRKSKGISLMSGVRLAGDGGEMEFERELAWLEERLAKENAEKEEADRKQKIIDEAVANGHGIECGCCFGDEILENMFQCAEGHLFCKECTMRNAETKLGEQQITITCMDLSGCEAPFPESELGRALSDKTFSLYHRLKQAKELELAAIEGLESCPSCPYSAIIENPDEKLFRCMNEICGQVTCRKCRRKEHIPKTCEEMDKERNLDRRHAVEDAMSTALIRNCPKCTKPFIKDSGCNKIVCTTCRTMSCYICRKIIKGYEHFDRQRPNYNAAPDKGKCRLWDSDANPDEEAIRAARDAAAAEVMAAAAAEGDQVNAEELNVDMPEARPGHSAIGNRHLAIPANIPEANRLAALLPNDVDIQPILQLDARLRQLRQERADRANQIPAAQQHANVALNNYNGHIRQHEENIARMINAALARARPGAPIVPPAGPEFRPAVPVIPARAAADPAARIIAPLPARAARRGGGRR</sequence>
<dbReference type="InterPro" id="IPR047546">
    <property type="entry name" value="Rcat_RBR_RNF216"/>
</dbReference>
<keyword evidence="6" id="KW-0833">Ubl conjugation pathway</keyword>
<dbReference type="CDD" id="cd20353">
    <property type="entry name" value="Rcat_RBR_RNF216"/>
    <property type="match status" value="1"/>
</dbReference>
<feature type="coiled-coil region" evidence="8">
    <location>
        <begin position="768"/>
        <end position="820"/>
    </location>
</feature>
<dbReference type="SUPFAM" id="SSF57850">
    <property type="entry name" value="RING/U-box"/>
    <property type="match status" value="3"/>
</dbReference>
<accession>Q5KCK6</accession>
<evidence type="ECO:0000259" key="10">
    <source>
        <dbReference type="PROSITE" id="PS51873"/>
    </source>
</evidence>